<proteinExistence type="predicted"/>
<dbReference type="Proteomes" id="UP000468443">
    <property type="component" value="Unassembled WGS sequence"/>
</dbReference>
<name>A0A6P0UGV1_9FLAO</name>
<evidence type="ECO:0000313" key="2">
    <source>
        <dbReference type="EMBL" id="NER11690.1"/>
    </source>
</evidence>
<reference evidence="2 3" key="1">
    <citation type="submission" date="2020-01" db="EMBL/GenBank/DDBJ databases">
        <title>Muriicola jejuensis KCTC 22299.</title>
        <authorList>
            <person name="Wang G."/>
        </authorList>
    </citation>
    <scope>NUCLEOTIDE SEQUENCE [LARGE SCALE GENOMIC DNA]</scope>
    <source>
        <strain evidence="2 3">KCTC 22299</strain>
    </source>
</reference>
<dbReference type="EMBL" id="JAABOP010000006">
    <property type="protein sequence ID" value="NER11690.1"/>
    <property type="molecule type" value="Genomic_DNA"/>
</dbReference>
<keyword evidence="3" id="KW-1185">Reference proteome</keyword>
<dbReference type="Pfam" id="PF12867">
    <property type="entry name" value="DinB_2"/>
    <property type="match status" value="1"/>
</dbReference>
<dbReference type="RefSeq" id="WP_163694146.1">
    <property type="nucleotide sequence ID" value="NZ_FXTW01000005.1"/>
</dbReference>
<dbReference type="Gene3D" id="1.20.120.450">
    <property type="entry name" value="dinb family like domain"/>
    <property type="match status" value="1"/>
</dbReference>
<dbReference type="InterPro" id="IPR034660">
    <property type="entry name" value="DinB/YfiT-like"/>
</dbReference>
<dbReference type="AlphaFoldDB" id="A0A6P0UGV1"/>
<comment type="caution">
    <text evidence="2">The sequence shown here is derived from an EMBL/GenBank/DDBJ whole genome shotgun (WGS) entry which is preliminary data.</text>
</comment>
<evidence type="ECO:0000259" key="1">
    <source>
        <dbReference type="Pfam" id="PF12867"/>
    </source>
</evidence>
<feature type="domain" description="DinB-like" evidence="1">
    <location>
        <begin position="30"/>
        <end position="147"/>
    </location>
</feature>
<dbReference type="InterPro" id="IPR024775">
    <property type="entry name" value="DinB-like"/>
</dbReference>
<sequence>MEKQHTAFIAKNLEDLHFGGNWTAVNLKDTLAGLHWEDANRKIGSLHSIAELVFHINYFITVVNRVLQGHPLEGKDAVSFDVPEIRSEKDWEELLQKTWDDARTFARLARELPDNKLNEVFSDKKYGSYQRNLYGLIEHSHYHLGQIVLIRKLLSES</sequence>
<dbReference type="SUPFAM" id="SSF109854">
    <property type="entry name" value="DinB/YfiT-like putative metalloenzymes"/>
    <property type="match status" value="1"/>
</dbReference>
<gene>
    <name evidence="2" type="ORF">GWK09_14255</name>
</gene>
<organism evidence="2 3">
    <name type="scientific">Muriicola jejuensis</name>
    <dbReference type="NCBI Taxonomy" id="504488"/>
    <lineage>
        <taxon>Bacteria</taxon>
        <taxon>Pseudomonadati</taxon>
        <taxon>Bacteroidota</taxon>
        <taxon>Flavobacteriia</taxon>
        <taxon>Flavobacteriales</taxon>
        <taxon>Flavobacteriaceae</taxon>
        <taxon>Muriicola</taxon>
    </lineage>
</organism>
<evidence type="ECO:0000313" key="3">
    <source>
        <dbReference type="Proteomes" id="UP000468443"/>
    </source>
</evidence>
<accession>A0A6P0UGV1</accession>
<protein>
    <submittedName>
        <fullName evidence="2">DUF1572 domain-containing protein</fullName>
    </submittedName>
</protein>